<keyword evidence="1" id="KW-1133">Transmembrane helix</keyword>
<feature type="transmembrane region" description="Helical" evidence="1">
    <location>
        <begin position="96"/>
        <end position="114"/>
    </location>
</feature>
<comment type="caution">
    <text evidence="3">The sequence shown here is derived from an EMBL/GenBank/DDBJ whole genome shotgun (WGS) entry which is preliminary data.</text>
</comment>
<evidence type="ECO:0000256" key="1">
    <source>
        <dbReference type="SAM" id="Phobius"/>
    </source>
</evidence>
<feature type="non-terminal residue" evidence="3">
    <location>
        <position position="115"/>
    </location>
</feature>
<protein>
    <recommendedName>
        <fullName evidence="2">Acyltransferase 3 domain-containing protein</fullName>
    </recommendedName>
</protein>
<dbReference type="GO" id="GO:0016747">
    <property type="term" value="F:acyltransferase activity, transferring groups other than amino-acyl groups"/>
    <property type="evidence" value="ECO:0007669"/>
    <property type="project" value="InterPro"/>
</dbReference>
<feature type="transmembrane region" description="Helical" evidence="1">
    <location>
        <begin position="35"/>
        <end position="54"/>
    </location>
</feature>
<dbReference type="InterPro" id="IPR050623">
    <property type="entry name" value="Glucan_succinyl_AcylTrfase"/>
</dbReference>
<reference evidence="3" key="1">
    <citation type="journal article" date="2015" name="Nature">
        <title>Complex archaea that bridge the gap between prokaryotes and eukaryotes.</title>
        <authorList>
            <person name="Spang A."/>
            <person name="Saw J.H."/>
            <person name="Jorgensen S.L."/>
            <person name="Zaremba-Niedzwiedzka K."/>
            <person name="Martijn J."/>
            <person name="Lind A.E."/>
            <person name="van Eijk R."/>
            <person name="Schleper C."/>
            <person name="Guy L."/>
            <person name="Ettema T.J."/>
        </authorList>
    </citation>
    <scope>NUCLEOTIDE SEQUENCE</scope>
</reference>
<gene>
    <name evidence="3" type="ORF">LCGC14_2419250</name>
</gene>
<dbReference type="PANTHER" id="PTHR36927:SF3">
    <property type="entry name" value="GLUCANS BIOSYNTHESIS PROTEIN C"/>
    <property type="match status" value="1"/>
</dbReference>
<proteinExistence type="predicted"/>
<sequence>MWFMPLFFLLSGVGSWYALKSGTNSQYLWERVKRILVPLYTVGLFVLLPPQFYFEIFSNSGYTGTLWESLSLYFGRLGHFYISSPGGLLPLPFSGHLWFLKYLFLISLLALPLLR</sequence>
<dbReference type="AlphaFoldDB" id="A0A0F9E298"/>
<organism evidence="3">
    <name type="scientific">marine sediment metagenome</name>
    <dbReference type="NCBI Taxonomy" id="412755"/>
    <lineage>
        <taxon>unclassified sequences</taxon>
        <taxon>metagenomes</taxon>
        <taxon>ecological metagenomes</taxon>
    </lineage>
</organism>
<dbReference type="EMBL" id="LAZR01036740">
    <property type="protein sequence ID" value="KKL24046.1"/>
    <property type="molecule type" value="Genomic_DNA"/>
</dbReference>
<feature type="domain" description="Acyltransferase 3" evidence="2">
    <location>
        <begin position="1"/>
        <end position="115"/>
    </location>
</feature>
<keyword evidence="1" id="KW-0812">Transmembrane</keyword>
<accession>A0A0F9E298</accession>
<name>A0A0F9E298_9ZZZZ</name>
<keyword evidence="1" id="KW-0472">Membrane</keyword>
<dbReference type="InterPro" id="IPR002656">
    <property type="entry name" value="Acyl_transf_3_dom"/>
</dbReference>
<dbReference type="PANTHER" id="PTHR36927">
    <property type="entry name" value="BLR4337 PROTEIN"/>
    <property type="match status" value="1"/>
</dbReference>
<evidence type="ECO:0000259" key="2">
    <source>
        <dbReference type="Pfam" id="PF01757"/>
    </source>
</evidence>
<dbReference type="Pfam" id="PF01757">
    <property type="entry name" value="Acyl_transf_3"/>
    <property type="match status" value="1"/>
</dbReference>
<evidence type="ECO:0000313" key="3">
    <source>
        <dbReference type="EMBL" id="KKL24046.1"/>
    </source>
</evidence>